<feature type="transmembrane region" description="Helical" evidence="2">
    <location>
        <begin position="250"/>
        <end position="273"/>
    </location>
</feature>
<evidence type="ECO:0000313" key="4">
    <source>
        <dbReference type="Proteomes" id="UP000070544"/>
    </source>
</evidence>
<sequence length="316" mass="34444">MTQTSPIRDPDIFDVLVLAIDAAFRPHSVSFSPPSTSTTPSPPTEGAQPASAYDVISKQAQNLLLVRWATQSLVIHRFRSEEVLSIPPPTLLQDFGLVQGRWTDAEWLTIQKIGAIGFGMAFTGLAALMGYNYLGATGKAQTKWSDDAEEERSDKKSGEGFDVAEGNRTARRKAAREQGKKGVVKKVDRTGVTDGARDLDKVGGSVSYEMVFKVLSFVGFVPWLIQEGIEYLLRHPDSLNSLTSSSDVDWVWYIRPLHTLATLWTCICAMIILDGMASGRSNTGVGARAGLGWRAVIGGAMVMFVAWSGAETSLWR</sequence>
<keyword evidence="2" id="KW-0812">Transmembrane</keyword>
<accession>A0A139ADN3</accession>
<evidence type="ECO:0000256" key="2">
    <source>
        <dbReference type="SAM" id="Phobius"/>
    </source>
</evidence>
<dbReference type="Proteomes" id="UP000070544">
    <property type="component" value="Unassembled WGS sequence"/>
</dbReference>
<feature type="transmembrane region" description="Helical" evidence="2">
    <location>
        <begin position="113"/>
        <end position="134"/>
    </location>
</feature>
<keyword evidence="2" id="KW-1133">Transmembrane helix</keyword>
<dbReference type="AlphaFoldDB" id="A0A139ADN3"/>
<protein>
    <submittedName>
        <fullName evidence="3">Uncharacterized protein</fullName>
    </submittedName>
</protein>
<keyword evidence="4" id="KW-1185">Reference proteome</keyword>
<reference evidence="3 4" key="1">
    <citation type="journal article" date="2015" name="Genome Biol. Evol.">
        <title>Phylogenomic analyses indicate that early fungi evolved digesting cell walls of algal ancestors of land plants.</title>
        <authorList>
            <person name="Chang Y."/>
            <person name="Wang S."/>
            <person name="Sekimoto S."/>
            <person name="Aerts A.L."/>
            <person name="Choi C."/>
            <person name="Clum A."/>
            <person name="LaButti K.M."/>
            <person name="Lindquist E.A."/>
            <person name="Yee Ngan C."/>
            <person name="Ohm R.A."/>
            <person name="Salamov A.A."/>
            <person name="Grigoriev I.V."/>
            <person name="Spatafora J.W."/>
            <person name="Berbee M.L."/>
        </authorList>
    </citation>
    <scope>NUCLEOTIDE SEQUENCE [LARGE SCALE GENOMIC DNA]</scope>
    <source>
        <strain evidence="3 4">JEL478</strain>
    </source>
</reference>
<feature type="region of interest" description="Disordered" evidence="1">
    <location>
        <begin position="29"/>
        <end position="49"/>
    </location>
</feature>
<organism evidence="3 4">
    <name type="scientific">Gonapodya prolifera (strain JEL478)</name>
    <name type="common">Monoblepharis prolifera</name>
    <dbReference type="NCBI Taxonomy" id="1344416"/>
    <lineage>
        <taxon>Eukaryota</taxon>
        <taxon>Fungi</taxon>
        <taxon>Fungi incertae sedis</taxon>
        <taxon>Chytridiomycota</taxon>
        <taxon>Chytridiomycota incertae sedis</taxon>
        <taxon>Monoblepharidomycetes</taxon>
        <taxon>Monoblepharidales</taxon>
        <taxon>Gonapodyaceae</taxon>
        <taxon>Gonapodya</taxon>
    </lineage>
</organism>
<name>A0A139ADN3_GONPJ</name>
<dbReference type="OrthoDB" id="10583201at2759"/>
<gene>
    <name evidence="3" type="ORF">M427DRAFT_70273</name>
</gene>
<feature type="region of interest" description="Disordered" evidence="1">
    <location>
        <begin position="142"/>
        <end position="180"/>
    </location>
</feature>
<feature type="transmembrane region" description="Helical" evidence="2">
    <location>
        <begin position="285"/>
        <end position="307"/>
    </location>
</feature>
<dbReference type="EMBL" id="KQ965765">
    <property type="protein sequence ID" value="KXS14936.1"/>
    <property type="molecule type" value="Genomic_DNA"/>
</dbReference>
<keyword evidence="2" id="KW-0472">Membrane</keyword>
<evidence type="ECO:0000256" key="1">
    <source>
        <dbReference type="SAM" id="MobiDB-lite"/>
    </source>
</evidence>
<evidence type="ECO:0000313" key="3">
    <source>
        <dbReference type="EMBL" id="KXS14936.1"/>
    </source>
</evidence>
<proteinExistence type="predicted"/>